<keyword evidence="2" id="KW-1185">Reference proteome</keyword>
<evidence type="ECO:0000313" key="1">
    <source>
        <dbReference type="EMBL" id="EMP38778.1"/>
    </source>
</evidence>
<evidence type="ECO:0000313" key="2">
    <source>
        <dbReference type="Proteomes" id="UP000031443"/>
    </source>
</evidence>
<protein>
    <submittedName>
        <fullName evidence="1">Uncharacterized protein</fullName>
    </submittedName>
</protein>
<gene>
    <name evidence="1" type="ORF">UY3_04097</name>
</gene>
<organism evidence="1 2">
    <name type="scientific">Chelonia mydas</name>
    <name type="common">Green sea-turtle</name>
    <name type="synonym">Chelonia agassizi</name>
    <dbReference type="NCBI Taxonomy" id="8469"/>
    <lineage>
        <taxon>Eukaryota</taxon>
        <taxon>Metazoa</taxon>
        <taxon>Chordata</taxon>
        <taxon>Craniata</taxon>
        <taxon>Vertebrata</taxon>
        <taxon>Euteleostomi</taxon>
        <taxon>Archelosauria</taxon>
        <taxon>Testudinata</taxon>
        <taxon>Testudines</taxon>
        <taxon>Cryptodira</taxon>
        <taxon>Durocryptodira</taxon>
        <taxon>Americhelydia</taxon>
        <taxon>Chelonioidea</taxon>
        <taxon>Cheloniidae</taxon>
        <taxon>Chelonia</taxon>
    </lineage>
</organism>
<sequence length="136" mass="14536">MVCLPAVSAGSADQWELRSAEPVDAAGVPKLGSRLVQGCGLPFLTNGSCGNQWPGPCHFQQLPLAGNGEPQEQRAVGGHTCGCSGHAHNCCELYLVGHAHKCCELHLVGRTQMLRITPGRTRTQTLRIIPDRSRTV</sequence>
<dbReference type="AlphaFoldDB" id="M7C2Z3"/>
<accession>M7C2Z3</accession>
<name>M7C2Z3_CHEMY</name>
<dbReference type="EMBL" id="KB518693">
    <property type="protein sequence ID" value="EMP38778.1"/>
    <property type="molecule type" value="Genomic_DNA"/>
</dbReference>
<reference evidence="2" key="1">
    <citation type="journal article" date="2013" name="Nat. Genet.">
        <title>The draft genomes of soft-shell turtle and green sea turtle yield insights into the development and evolution of the turtle-specific body plan.</title>
        <authorList>
            <person name="Wang Z."/>
            <person name="Pascual-Anaya J."/>
            <person name="Zadissa A."/>
            <person name="Li W."/>
            <person name="Niimura Y."/>
            <person name="Huang Z."/>
            <person name="Li C."/>
            <person name="White S."/>
            <person name="Xiong Z."/>
            <person name="Fang D."/>
            <person name="Wang B."/>
            <person name="Ming Y."/>
            <person name="Chen Y."/>
            <person name="Zheng Y."/>
            <person name="Kuraku S."/>
            <person name="Pignatelli M."/>
            <person name="Herrero J."/>
            <person name="Beal K."/>
            <person name="Nozawa M."/>
            <person name="Li Q."/>
            <person name="Wang J."/>
            <person name="Zhang H."/>
            <person name="Yu L."/>
            <person name="Shigenobu S."/>
            <person name="Wang J."/>
            <person name="Liu J."/>
            <person name="Flicek P."/>
            <person name="Searle S."/>
            <person name="Wang J."/>
            <person name="Kuratani S."/>
            <person name="Yin Y."/>
            <person name="Aken B."/>
            <person name="Zhang G."/>
            <person name="Irie N."/>
        </authorList>
    </citation>
    <scope>NUCLEOTIDE SEQUENCE [LARGE SCALE GENOMIC DNA]</scope>
</reference>
<proteinExistence type="predicted"/>
<dbReference type="Proteomes" id="UP000031443">
    <property type="component" value="Unassembled WGS sequence"/>
</dbReference>